<reference evidence="2" key="1">
    <citation type="journal article" date="2022" name="bioRxiv">
        <title>Sequencing and chromosome-scale assembly of the giantPleurodeles waltlgenome.</title>
        <authorList>
            <person name="Brown T."/>
            <person name="Elewa A."/>
            <person name="Iarovenko S."/>
            <person name="Subramanian E."/>
            <person name="Araus A.J."/>
            <person name="Petzold A."/>
            <person name="Susuki M."/>
            <person name="Suzuki K.-i.T."/>
            <person name="Hayashi T."/>
            <person name="Toyoda A."/>
            <person name="Oliveira C."/>
            <person name="Osipova E."/>
            <person name="Leigh N.D."/>
            <person name="Simon A."/>
            <person name="Yun M.H."/>
        </authorList>
    </citation>
    <scope>NUCLEOTIDE SEQUENCE</scope>
    <source>
        <strain evidence="2">20211129_DDA</strain>
        <tissue evidence="2">Liver</tissue>
    </source>
</reference>
<dbReference type="EMBL" id="JANPWB010000002">
    <property type="protein sequence ID" value="KAJ1208746.1"/>
    <property type="molecule type" value="Genomic_DNA"/>
</dbReference>
<dbReference type="AlphaFoldDB" id="A0AAV7W6Y4"/>
<name>A0AAV7W6Y4_PLEWA</name>
<dbReference type="Proteomes" id="UP001066276">
    <property type="component" value="Chromosome 1_2"/>
</dbReference>
<evidence type="ECO:0000313" key="2">
    <source>
        <dbReference type="EMBL" id="KAJ1208746.1"/>
    </source>
</evidence>
<comment type="caution">
    <text evidence="2">The sequence shown here is derived from an EMBL/GenBank/DDBJ whole genome shotgun (WGS) entry which is preliminary data.</text>
</comment>
<keyword evidence="3" id="KW-1185">Reference proteome</keyword>
<feature type="region of interest" description="Disordered" evidence="1">
    <location>
        <begin position="31"/>
        <end position="71"/>
    </location>
</feature>
<gene>
    <name evidence="2" type="ORF">NDU88_004129</name>
</gene>
<accession>A0AAV7W6Y4</accession>
<sequence length="71" mass="7570">MYTVRSSGRQQYLLLAPGDSDMSQVFRHPLGCPPGVSSGTGAGEAGAHRPDPLRTERRCRRKVSAGTARAS</sequence>
<proteinExistence type="predicted"/>
<feature type="compositionally biased region" description="Basic and acidic residues" evidence="1">
    <location>
        <begin position="46"/>
        <end position="56"/>
    </location>
</feature>
<organism evidence="2 3">
    <name type="scientific">Pleurodeles waltl</name>
    <name type="common">Iberian ribbed newt</name>
    <dbReference type="NCBI Taxonomy" id="8319"/>
    <lineage>
        <taxon>Eukaryota</taxon>
        <taxon>Metazoa</taxon>
        <taxon>Chordata</taxon>
        <taxon>Craniata</taxon>
        <taxon>Vertebrata</taxon>
        <taxon>Euteleostomi</taxon>
        <taxon>Amphibia</taxon>
        <taxon>Batrachia</taxon>
        <taxon>Caudata</taxon>
        <taxon>Salamandroidea</taxon>
        <taxon>Salamandridae</taxon>
        <taxon>Pleurodelinae</taxon>
        <taxon>Pleurodeles</taxon>
    </lineage>
</organism>
<protein>
    <submittedName>
        <fullName evidence="2">Uncharacterized protein</fullName>
    </submittedName>
</protein>
<evidence type="ECO:0000313" key="3">
    <source>
        <dbReference type="Proteomes" id="UP001066276"/>
    </source>
</evidence>
<evidence type="ECO:0000256" key="1">
    <source>
        <dbReference type="SAM" id="MobiDB-lite"/>
    </source>
</evidence>